<keyword evidence="2" id="KW-0812">Transmembrane</keyword>
<comment type="caution">
    <text evidence="13">The sequence shown here is derived from an EMBL/GenBank/DDBJ whole genome shotgun (WGS) entry which is preliminary data.</text>
</comment>
<evidence type="ECO:0000256" key="8">
    <source>
        <dbReference type="ARBA" id="ARBA00023128"/>
    </source>
</evidence>
<dbReference type="InterPro" id="IPR006884">
    <property type="entry name" value="Fzo/mitofusin_HR2"/>
</dbReference>
<evidence type="ECO:0000256" key="1">
    <source>
        <dbReference type="ARBA" id="ARBA00004374"/>
    </source>
</evidence>
<dbReference type="InterPro" id="IPR045063">
    <property type="entry name" value="Dynamin_N"/>
</dbReference>
<dbReference type="GO" id="GO:0003924">
    <property type="term" value="F:GTPase activity"/>
    <property type="evidence" value="ECO:0007669"/>
    <property type="project" value="InterPro"/>
</dbReference>
<dbReference type="GO" id="GO:0005741">
    <property type="term" value="C:mitochondrial outer membrane"/>
    <property type="evidence" value="ECO:0007669"/>
    <property type="project" value="UniProtKB-SubCell"/>
</dbReference>
<evidence type="ECO:0000259" key="12">
    <source>
        <dbReference type="PROSITE" id="PS51718"/>
    </source>
</evidence>
<accession>A0A814BW14</accession>
<dbReference type="EMBL" id="CAJNOJ010000042">
    <property type="protein sequence ID" value="CAF0934815.1"/>
    <property type="molecule type" value="Genomic_DNA"/>
</dbReference>
<dbReference type="GO" id="GO:0051646">
    <property type="term" value="P:mitochondrion localization"/>
    <property type="evidence" value="ECO:0007669"/>
    <property type="project" value="TreeGrafter"/>
</dbReference>
<dbReference type="PROSITE" id="PS51718">
    <property type="entry name" value="G_DYNAMIN_2"/>
    <property type="match status" value="1"/>
</dbReference>
<evidence type="ECO:0000256" key="2">
    <source>
        <dbReference type="ARBA" id="ARBA00022692"/>
    </source>
</evidence>
<dbReference type="Proteomes" id="UP000663852">
    <property type="component" value="Unassembled WGS sequence"/>
</dbReference>
<dbReference type="Gene3D" id="1.20.5.110">
    <property type="match status" value="1"/>
</dbReference>
<keyword evidence="4" id="KW-1000">Mitochondrion outer membrane</keyword>
<evidence type="ECO:0000313" key="13">
    <source>
        <dbReference type="EMBL" id="CAF0934815.1"/>
    </source>
</evidence>
<keyword evidence="10" id="KW-0472">Membrane</keyword>
<dbReference type="Gene3D" id="3.40.50.300">
    <property type="entry name" value="P-loop containing nucleotide triphosphate hydrolases"/>
    <property type="match status" value="1"/>
</dbReference>
<dbReference type="SUPFAM" id="SSF52540">
    <property type="entry name" value="P-loop containing nucleoside triphosphate hydrolases"/>
    <property type="match status" value="1"/>
</dbReference>
<dbReference type="GO" id="GO:0008053">
    <property type="term" value="P:mitochondrial fusion"/>
    <property type="evidence" value="ECO:0007669"/>
    <property type="project" value="InterPro"/>
</dbReference>
<evidence type="ECO:0000256" key="3">
    <source>
        <dbReference type="ARBA" id="ARBA00022741"/>
    </source>
</evidence>
<gene>
    <name evidence="13" type="ORF">EDS130_LOCUS11495</name>
</gene>
<evidence type="ECO:0000256" key="5">
    <source>
        <dbReference type="ARBA" id="ARBA00022801"/>
    </source>
</evidence>
<dbReference type="Pfam" id="PF00350">
    <property type="entry name" value="Dynamin_N"/>
    <property type="match status" value="1"/>
</dbReference>
<dbReference type="FunFam" id="3.40.50.300:FF:002843">
    <property type="entry name" value="Mitofusin 2"/>
    <property type="match status" value="1"/>
</dbReference>
<dbReference type="InterPro" id="IPR030381">
    <property type="entry name" value="G_DYNAMIN_dom"/>
</dbReference>
<dbReference type="PANTHER" id="PTHR10465">
    <property type="entry name" value="TRANSMEMBRANE GTPASE FZO1"/>
    <property type="match status" value="1"/>
</dbReference>
<dbReference type="GO" id="GO:0005525">
    <property type="term" value="F:GTP binding"/>
    <property type="evidence" value="ECO:0007669"/>
    <property type="project" value="UniProtKB-KW"/>
</dbReference>
<dbReference type="InterPro" id="IPR027094">
    <property type="entry name" value="Mitofusin_fam"/>
</dbReference>
<proteinExistence type="predicted"/>
<organism evidence="13 14">
    <name type="scientific">Adineta ricciae</name>
    <name type="common">Rotifer</name>
    <dbReference type="NCBI Taxonomy" id="249248"/>
    <lineage>
        <taxon>Eukaryota</taxon>
        <taxon>Metazoa</taxon>
        <taxon>Spiralia</taxon>
        <taxon>Gnathifera</taxon>
        <taxon>Rotifera</taxon>
        <taxon>Eurotatoria</taxon>
        <taxon>Bdelloidea</taxon>
        <taxon>Adinetida</taxon>
        <taxon>Adinetidae</taxon>
        <taxon>Adineta</taxon>
    </lineage>
</organism>
<keyword evidence="9" id="KW-0342">GTP-binding</keyword>
<evidence type="ECO:0000256" key="7">
    <source>
        <dbReference type="ARBA" id="ARBA00023054"/>
    </source>
</evidence>
<evidence type="ECO:0000256" key="11">
    <source>
        <dbReference type="SAM" id="Coils"/>
    </source>
</evidence>
<keyword evidence="8" id="KW-0496">Mitochondrion</keyword>
<dbReference type="CDD" id="cd09912">
    <property type="entry name" value="DLP_2"/>
    <property type="match status" value="1"/>
</dbReference>
<evidence type="ECO:0000256" key="9">
    <source>
        <dbReference type="ARBA" id="ARBA00023134"/>
    </source>
</evidence>
<keyword evidence="6" id="KW-1133">Transmembrane helix</keyword>
<keyword evidence="7 11" id="KW-0175">Coiled coil</keyword>
<dbReference type="PANTHER" id="PTHR10465:SF3">
    <property type="entry name" value="TRANSMEMBRANE GTPASE MARF-RELATED"/>
    <property type="match status" value="1"/>
</dbReference>
<evidence type="ECO:0000256" key="6">
    <source>
        <dbReference type="ARBA" id="ARBA00022989"/>
    </source>
</evidence>
<feature type="coiled-coil region" evidence="11">
    <location>
        <begin position="403"/>
        <end position="437"/>
    </location>
</feature>
<protein>
    <recommendedName>
        <fullName evidence="12">Dynamin-type G domain-containing protein</fullName>
    </recommendedName>
</protein>
<comment type="subcellular location">
    <subcellularLocation>
        <location evidence="1">Mitochondrion outer membrane</location>
        <topology evidence="1">Multi-pass membrane protein</topology>
    </subcellularLocation>
</comment>
<keyword evidence="5" id="KW-0378">Hydrolase</keyword>
<dbReference type="AlphaFoldDB" id="A0A814BW14"/>
<sequence>MYWRIQQLCSNRGQQIPRRIIMSGSIIREKPTMLGPSRQDSVNNANSPLKLFTHAKTTITEIFKSISVYVGDANKFLDDVNKSDRNLLTNEKYKEIQQLKEKVNRILSIISRDHMKVVFFGRTSNGKSTTMNAMLRERILPVGMGHTTNCFLQIEGTDKAEPYVLTPGSDEPKSVSSLGNVGSALSREKLDSDSLVKILWPKEKCRLIRDDVVLVDSPGIDVSANLDQWIEQHCLDADVFVLVISAEATITVAEKKFLHNVAQRLSNPNIFILMNRWDATANEPEMVDSVRQQHLDRGLEFLCDELHICDRQEASEHRMFFISAREALLKRNKDPTSSPRTGFSDGHEERFAEFNNFEHEFEKCISKTAVQTKFEQHTNRGKEIISILRDTTSNIANRSQTLKQEAVQKLTDMDEKNNKLERELRSMTETAKDKIRHVSEDVYKRVAQTLNDEIRRLYTLIEEFDRPFSSDPEQIPLYKRDLHRWVEERLGSNLQTRLHHALHSSLDHVHREIKDRVKGVIENNERKTLVDSIVPRSDFAVSYRLDCLNLCSDFREDIQFKFSLGFTSLWQKFVQNQKESITGSKSNYELTSPSTSSLLSSTNDLLSTANNISALTTKSGLVALGGCALVWRSVGWKVLGVVAGIYGCLYAYERLMWTKKAQERAFKRQYADYASSKMKLIVDMTSGSASAQVQQELSMYFAQTIRYVDMEKDDLTDSMKQKKIEIDQLLKYIDKGKKLKKQGDQIDNELNDFSKQYLSSESLTNTNE</sequence>
<dbReference type="SUPFAM" id="SSF111479">
    <property type="entry name" value="Fzo-like conserved region"/>
    <property type="match status" value="1"/>
</dbReference>
<dbReference type="OrthoDB" id="6256226at2759"/>
<name>A0A814BW14_ADIRI</name>
<evidence type="ECO:0000256" key="10">
    <source>
        <dbReference type="ARBA" id="ARBA00023136"/>
    </source>
</evidence>
<reference evidence="13" key="1">
    <citation type="submission" date="2021-02" db="EMBL/GenBank/DDBJ databases">
        <authorList>
            <person name="Nowell W R."/>
        </authorList>
    </citation>
    <scope>NUCLEOTIDE SEQUENCE</scope>
</reference>
<dbReference type="InterPro" id="IPR027417">
    <property type="entry name" value="P-loop_NTPase"/>
</dbReference>
<keyword evidence="3" id="KW-0547">Nucleotide-binding</keyword>
<feature type="domain" description="Dynamin-type G" evidence="12">
    <location>
        <begin position="111"/>
        <end position="358"/>
    </location>
</feature>
<evidence type="ECO:0000313" key="14">
    <source>
        <dbReference type="Proteomes" id="UP000663852"/>
    </source>
</evidence>
<evidence type="ECO:0000256" key="4">
    <source>
        <dbReference type="ARBA" id="ARBA00022787"/>
    </source>
</evidence>
<dbReference type="Pfam" id="PF04799">
    <property type="entry name" value="Fzo_mitofusin"/>
    <property type="match status" value="1"/>
</dbReference>